<dbReference type="SUPFAM" id="SSF53920">
    <property type="entry name" value="Fe-only hydrogenase"/>
    <property type="match status" value="1"/>
</dbReference>
<evidence type="ECO:0000256" key="1">
    <source>
        <dbReference type="ARBA" id="ARBA00001966"/>
    </source>
</evidence>
<dbReference type="FunFam" id="3.10.20.740:FF:000004">
    <property type="entry name" value="NADH-quinone oxidoreductase"/>
    <property type="match status" value="1"/>
</dbReference>
<evidence type="ECO:0000313" key="19">
    <source>
        <dbReference type="Proteomes" id="UP000282654"/>
    </source>
</evidence>
<evidence type="ECO:0000256" key="3">
    <source>
        <dbReference type="ARBA" id="ARBA00005404"/>
    </source>
</evidence>
<evidence type="ECO:0000256" key="9">
    <source>
        <dbReference type="ARBA" id="ARBA00023004"/>
    </source>
</evidence>
<dbReference type="InterPro" id="IPR036010">
    <property type="entry name" value="2Fe-2S_ferredoxin-like_sf"/>
</dbReference>
<dbReference type="GO" id="GO:0008901">
    <property type="term" value="F:ferredoxin hydrogenase activity"/>
    <property type="evidence" value="ECO:0007669"/>
    <property type="project" value="InterPro"/>
</dbReference>
<evidence type="ECO:0000256" key="14">
    <source>
        <dbReference type="SAM" id="MobiDB-lite"/>
    </source>
</evidence>
<dbReference type="InterPro" id="IPR013352">
    <property type="entry name" value="Fe_hydrogenase_subset"/>
</dbReference>
<keyword evidence="9" id="KW-0408">Iron</keyword>
<dbReference type="Pfam" id="PF10588">
    <property type="entry name" value="NADH-G_4Fe-4S_3"/>
    <property type="match status" value="1"/>
</dbReference>
<evidence type="ECO:0000256" key="10">
    <source>
        <dbReference type="ARBA" id="ARBA00023014"/>
    </source>
</evidence>
<evidence type="ECO:0000256" key="2">
    <source>
        <dbReference type="ARBA" id="ARBA00004370"/>
    </source>
</evidence>
<dbReference type="GO" id="GO:0042773">
    <property type="term" value="P:ATP synthesis coupled electron transport"/>
    <property type="evidence" value="ECO:0007669"/>
    <property type="project" value="InterPro"/>
</dbReference>
<dbReference type="GO" id="GO:0051537">
    <property type="term" value="F:2 iron, 2 sulfur cluster binding"/>
    <property type="evidence" value="ECO:0007669"/>
    <property type="project" value="UniProtKB-KW"/>
</dbReference>
<feature type="region of interest" description="Disordered" evidence="14">
    <location>
        <begin position="1"/>
        <end position="21"/>
    </location>
</feature>
<feature type="domain" description="4Fe-4S ferredoxin-type" evidence="16">
    <location>
        <begin position="160"/>
        <end position="190"/>
    </location>
</feature>
<dbReference type="InterPro" id="IPR036991">
    <property type="entry name" value="Fe_hydrogenase_ssu_sf"/>
</dbReference>
<feature type="compositionally biased region" description="Basic and acidic residues" evidence="14">
    <location>
        <begin position="1"/>
        <end position="12"/>
    </location>
</feature>
<keyword evidence="8" id="KW-1278">Translocase</keyword>
<gene>
    <name evidence="18" type="ORF">EDD75_2164</name>
</gene>
<evidence type="ECO:0000313" key="18">
    <source>
        <dbReference type="EMBL" id="RPF43045.1"/>
    </source>
</evidence>
<name>A0A3N5BBG2_9THEO</name>
<evidence type="ECO:0000256" key="4">
    <source>
        <dbReference type="ARBA" id="ARBA00022485"/>
    </source>
</evidence>
<dbReference type="Gene3D" id="3.10.20.740">
    <property type="match status" value="1"/>
</dbReference>
<dbReference type="Gene3D" id="3.40.50.1780">
    <property type="match status" value="1"/>
</dbReference>
<keyword evidence="19" id="KW-1185">Reference proteome</keyword>
<dbReference type="Gene3D" id="4.10.260.20">
    <property type="entry name" value="Iron hydrogenase, small subunit"/>
    <property type="match status" value="1"/>
</dbReference>
<dbReference type="SUPFAM" id="SSF54292">
    <property type="entry name" value="2Fe-2S ferredoxin-like"/>
    <property type="match status" value="1"/>
</dbReference>
<evidence type="ECO:0000256" key="13">
    <source>
        <dbReference type="ARBA" id="ARBA00034078"/>
    </source>
</evidence>
<dbReference type="NCBIfam" id="NF040763">
    <property type="entry name" value="FeFe_hydrog_A6"/>
    <property type="match status" value="1"/>
</dbReference>
<dbReference type="Pfam" id="PF02906">
    <property type="entry name" value="Fe_hyd_lg_C"/>
    <property type="match status" value="1"/>
</dbReference>
<feature type="domain" description="4Fe-4S ferredoxin-type" evidence="16">
    <location>
        <begin position="201"/>
        <end position="232"/>
    </location>
</feature>
<dbReference type="AlphaFoldDB" id="A0A3N5BBG2"/>
<keyword evidence="11" id="KW-0520">NAD</keyword>
<sequence>MTDEKRRIEHAGPEGPPPAQPQRIVRLTIDGREVEAPEGTNLLEAARAHGIAIPSLCYLRGINEIGACRVCLVEIEGLPALQAACVYKVAEGLKVHTNTARVRRVRQTVVELLLSEHHRECTTCIRNGNCELQNLAETLGIRNIRFTGETPNYPLYDRNPFIVRDYNKCVRCRRCEAICSNAQQVHVYAAQHRGFATVIAPPFMLDLADVACTTCGQCILACPTASLYERECIADVWRALDDPDKIVLAQTAPSIQVTLGELFGMPPGTVVTGKLVAALRRLGFDKVFATDFSADLTIIEEAHEFLERLEAGGPFPMLTSCCPGWIKFCEHFYPEFLGHLSTCKSPHQMFGALAKTYFAAKHSYDPRKVVVVAIMPCVAKKFEASRPEMGTDQFRDVDYVLTTRELGRMIRQAGIDFGSLPDEDYDQPLGIASGAGTIFGATGGVMEAAVRTAYAVTHPDERGLIDMAELRGQSGIKEAWVDLGRWQVRVGVAHGLGNARRLLELVKAGEAFHYLEIMACPGGCVGGSGQPILAGHDQAALSLDYRHNRADALYRIDFSRTIRRSHENPQAKKIYEEFLGRPLGPTAMKLLHTTYTPRSPVPTRYDPQLFPSIFPRSAVQDNN</sequence>
<dbReference type="InterPro" id="IPR017896">
    <property type="entry name" value="4Fe4S_Fe-S-bd"/>
</dbReference>
<dbReference type="Pfam" id="PF02256">
    <property type="entry name" value="Fe_hyd_SSU"/>
    <property type="match status" value="1"/>
</dbReference>
<dbReference type="InterPro" id="IPR019574">
    <property type="entry name" value="NADH_UbQ_OxRdtase_Gsu_4Fe4S-bd"/>
</dbReference>
<comment type="cofactor">
    <cofactor evidence="13">
        <name>[2Fe-2S] cluster</name>
        <dbReference type="ChEBI" id="CHEBI:190135"/>
    </cofactor>
</comment>
<dbReference type="NCBIfam" id="TIGR02512">
    <property type="entry name" value="FeFe_hydrog_A"/>
    <property type="match status" value="1"/>
</dbReference>
<keyword evidence="10" id="KW-0411">Iron-sulfur</keyword>
<evidence type="ECO:0000256" key="7">
    <source>
        <dbReference type="ARBA" id="ARBA00022737"/>
    </source>
</evidence>
<dbReference type="SMART" id="SM00902">
    <property type="entry name" value="Fe_hyd_SSU"/>
    <property type="match status" value="1"/>
</dbReference>
<dbReference type="PROSITE" id="PS00198">
    <property type="entry name" value="4FE4S_FER_1"/>
    <property type="match status" value="1"/>
</dbReference>
<dbReference type="FunFam" id="3.30.70.20:FF:000035">
    <property type="entry name" value="Iron hydrogenase 1"/>
    <property type="match status" value="1"/>
</dbReference>
<dbReference type="Gene3D" id="3.40.950.10">
    <property type="entry name" value="Fe-only Hydrogenase (Larger Subunit), Chain L, domain 3"/>
    <property type="match status" value="1"/>
</dbReference>
<dbReference type="Pfam" id="PF13510">
    <property type="entry name" value="Fer2_4"/>
    <property type="match status" value="1"/>
</dbReference>
<dbReference type="EMBL" id="RKRE01000003">
    <property type="protein sequence ID" value="RPF43045.1"/>
    <property type="molecule type" value="Genomic_DNA"/>
</dbReference>
<dbReference type="InterPro" id="IPR001041">
    <property type="entry name" value="2Fe-2S_ferredoxin-type"/>
</dbReference>
<evidence type="ECO:0000256" key="5">
    <source>
        <dbReference type="ARBA" id="ARBA00022714"/>
    </source>
</evidence>
<organism evidence="18 19">
    <name type="scientific">Thermodesulfitimonas autotrophica</name>
    <dbReference type="NCBI Taxonomy" id="1894989"/>
    <lineage>
        <taxon>Bacteria</taxon>
        <taxon>Bacillati</taxon>
        <taxon>Bacillota</taxon>
        <taxon>Clostridia</taxon>
        <taxon>Thermoanaerobacterales</taxon>
        <taxon>Thermoanaerobacteraceae</taxon>
        <taxon>Thermodesulfitimonas</taxon>
    </lineage>
</organism>
<evidence type="ECO:0000259" key="16">
    <source>
        <dbReference type="PROSITE" id="PS51379"/>
    </source>
</evidence>
<dbReference type="SMART" id="SM00929">
    <property type="entry name" value="NADH-G_4Fe-4S_3"/>
    <property type="match status" value="1"/>
</dbReference>
<evidence type="ECO:0000259" key="17">
    <source>
        <dbReference type="PROSITE" id="PS51839"/>
    </source>
</evidence>
<dbReference type="CDD" id="cd00207">
    <property type="entry name" value="fer2"/>
    <property type="match status" value="1"/>
</dbReference>
<keyword evidence="6" id="KW-0479">Metal-binding</keyword>
<dbReference type="PROSITE" id="PS51839">
    <property type="entry name" value="4FE4S_HC3"/>
    <property type="match status" value="1"/>
</dbReference>
<feature type="domain" description="4Fe-4S His(Cys)3-ligated-type" evidence="17">
    <location>
        <begin position="101"/>
        <end position="140"/>
    </location>
</feature>
<dbReference type="PROSITE" id="PS51085">
    <property type="entry name" value="2FE2S_FER_2"/>
    <property type="match status" value="1"/>
</dbReference>
<comment type="cofactor">
    <cofactor evidence="1">
        <name>[4Fe-4S] cluster</name>
        <dbReference type="ChEBI" id="CHEBI:49883"/>
    </cofactor>
</comment>
<dbReference type="SUPFAM" id="SSF54862">
    <property type="entry name" value="4Fe-4S ferredoxins"/>
    <property type="match status" value="1"/>
</dbReference>
<dbReference type="Gene3D" id="3.30.70.20">
    <property type="match status" value="1"/>
</dbReference>
<dbReference type="GO" id="GO:0016020">
    <property type="term" value="C:membrane"/>
    <property type="evidence" value="ECO:0007669"/>
    <property type="project" value="UniProtKB-SubCell"/>
</dbReference>
<keyword evidence="5" id="KW-0001">2Fe-2S</keyword>
<keyword evidence="7" id="KW-0677">Repeat</keyword>
<dbReference type="Pfam" id="PF12838">
    <property type="entry name" value="Fer4_7"/>
    <property type="match status" value="1"/>
</dbReference>
<evidence type="ECO:0000256" key="11">
    <source>
        <dbReference type="ARBA" id="ARBA00023027"/>
    </source>
</evidence>
<evidence type="ECO:0000256" key="8">
    <source>
        <dbReference type="ARBA" id="ARBA00022967"/>
    </source>
</evidence>
<dbReference type="GO" id="GO:0005506">
    <property type="term" value="F:iron ion binding"/>
    <property type="evidence" value="ECO:0007669"/>
    <property type="project" value="InterPro"/>
</dbReference>
<comment type="caution">
    <text evidence="18">The sequence shown here is derived from an EMBL/GenBank/DDBJ whole genome shotgun (WGS) entry which is preliminary data.</text>
</comment>
<evidence type="ECO:0000256" key="6">
    <source>
        <dbReference type="ARBA" id="ARBA00022723"/>
    </source>
</evidence>
<dbReference type="InterPro" id="IPR004108">
    <property type="entry name" value="Fe_hydrogenase_lsu_C"/>
</dbReference>
<evidence type="ECO:0000259" key="15">
    <source>
        <dbReference type="PROSITE" id="PS51085"/>
    </source>
</evidence>
<dbReference type="InterPro" id="IPR017900">
    <property type="entry name" value="4Fe4S_Fe_S_CS"/>
</dbReference>
<dbReference type="PANTHER" id="PTHR11615">
    <property type="entry name" value="NITRATE, FORMATE, IRON DEHYDROGENASE"/>
    <property type="match status" value="1"/>
</dbReference>
<comment type="similarity">
    <text evidence="3">Belongs to the complex I 75 kDa subunit family.</text>
</comment>
<dbReference type="InterPro" id="IPR009016">
    <property type="entry name" value="Fe_hydrogenase"/>
</dbReference>
<dbReference type="InterPro" id="IPR049830">
    <property type="entry name" value="HndD"/>
</dbReference>
<dbReference type="OrthoDB" id="9805142at2"/>
<proteinExistence type="inferred from homology"/>
<dbReference type="PROSITE" id="PS00641">
    <property type="entry name" value="COMPLEX1_75K_1"/>
    <property type="match status" value="1"/>
</dbReference>
<keyword evidence="12" id="KW-0472">Membrane</keyword>
<dbReference type="InterPro" id="IPR003149">
    <property type="entry name" value="Fe_hydrogenase_ssu"/>
</dbReference>
<dbReference type="GO" id="GO:0051539">
    <property type="term" value="F:4 iron, 4 sulfur cluster binding"/>
    <property type="evidence" value="ECO:0007669"/>
    <property type="project" value="UniProtKB-KW"/>
</dbReference>
<evidence type="ECO:0000256" key="12">
    <source>
        <dbReference type="ARBA" id="ARBA00023136"/>
    </source>
</evidence>
<protein>
    <submittedName>
        <fullName evidence="18">NAD(P)-dependent iron-only hydrogenase catalytic subunit</fullName>
    </submittedName>
</protein>
<feature type="domain" description="2Fe-2S ferredoxin-type" evidence="15">
    <location>
        <begin position="23"/>
        <end position="101"/>
    </location>
</feature>
<dbReference type="InterPro" id="IPR000283">
    <property type="entry name" value="NADH_UbQ_OxRdtase_75kDa_su_CS"/>
</dbReference>
<dbReference type="InterPro" id="IPR050340">
    <property type="entry name" value="Cytosolic_Fe-S_CAF"/>
</dbReference>
<dbReference type="Proteomes" id="UP000282654">
    <property type="component" value="Unassembled WGS sequence"/>
</dbReference>
<comment type="subcellular location">
    <subcellularLocation>
        <location evidence="2">Membrane</location>
    </subcellularLocation>
</comment>
<reference evidence="18 19" key="1">
    <citation type="submission" date="2018-11" db="EMBL/GenBank/DDBJ databases">
        <title>Genomic Encyclopedia of Type Strains, Phase IV (KMG-IV): sequencing the most valuable type-strain genomes for metagenomic binning, comparative biology and taxonomic classification.</title>
        <authorList>
            <person name="Goeker M."/>
        </authorList>
    </citation>
    <scope>NUCLEOTIDE SEQUENCE [LARGE SCALE GENOMIC DNA]</scope>
    <source>
        <strain evidence="18 19">DSM 102936</strain>
    </source>
</reference>
<dbReference type="GO" id="GO:0008137">
    <property type="term" value="F:NADH dehydrogenase (ubiquinone) activity"/>
    <property type="evidence" value="ECO:0007669"/>
    <property type="project" value="InterPro"/>
</dbReference>
<accession>A0A3N5BBG2</accession>
<keyword evidence="4" id="KW-0004">4Fe-4S</keyword>
<dbReference type="PROSITE" id="PS51379">
    <property type="entry name" value="4FE4S_FER_2"/>
    <property type="match status" value="2"/>
</dbReference>